<accession>A0A383BRW6</accession>
<reference evidence="1" key="1">
    <citation type="submission" date="2018-05" db="EMBL/GenBank/DDBJ databases">
        <authorList>
            <person name="Lanie J.A."/>
            <person name="Ng W.-L."/>
            <person name="Kazmierczak K.M."/>
            <person name="Andrzejewski T.M."/>
            <person name="Davidsen T.M."/>
            <person name="Wayne K.J."/>
            <person name="Tettelin H."/>
            <person name="Glass J.I."/>
            <person name="Rusch D."/>
            <person name="Podicherti R."/>
            <person name="Tsui H.-C.T."/>
            <person name="Winkler M.E."/>
        </authorList>
    </citation>
    <scope>NUCLEOTIDE SEQUENCE</scope>
</reference>
<protein>
    <submittedName>
        <fullName evidence="1">Uncharacterized protein</fullName>
    </submittedName>
</protein>
<gene>
    <name evidence="1" type="ORF">METZ01_LOCUS475506</name>
</gene>
<proteinExistence type="predicted"/>
<sequence>MKTLFVFRHSLRRNLESSAVVCLCSVTR</sequence>
<dbReference type="EMBL" id="UINC01202713">
    <property type="protein sequence ID" value="SVE22652.1"/>
    <property type="molecule type" value="Genomic_DNA"/>
</dbReference>
<feature type="non-terminal residue" evidence="1">
    <location>
        <position position="28"/>
    </location>
</feature>
<organism evidence="1">
    <name type="scientific">marine metagenome</name>
    <dbReference type="NCBI Taxonomy" id="408172"/>
    <lineage>
        <taxon>unclassified sequences</taxon>
        <taxon>metagenomes</taxon>
        <taxon>ecological metagenomes</taxon>
    </lineage>
</organism>
<evidence type="ECO:0000313" key="1">
    <source>
        <dbReference type="EMBL" id="SVE22652.1"/>
    </source>
</evidence>
<name>A0A383BRW6_9ZZZZ</name>
<dbReference type="AlphaFoldDB" id="A0A383BRW6"/>